<dbReference type="GO" id="GO:0005525">
    <property type="term" value="F:GTP binding"/>
    <property type="evidence" value="ECO:0007669"/>
    <property type="project" value="UniProtKB-KW"/>
</dbReference>
<dbReference type="CDD" id="cd01852">
    <property type="entry name" value="AIG1"/>
    <property type="match status" value="1"/>
</dbReference>
<dbReference type="PROSITE" id="PS51720">
    <property type="entry name" value="G_AIG1"/>
    <property type="match status" value="3"/>
</dbReference>
<comment type="similarity">
    <text evidence="1">Belongs to the TRAFAC class TrmE-Era-EngA-EngB-Septin-like GTPase superfamily. AIG1/Toc34/Toc159-like paraseptin GTPase family. IAN subfamily.</text>
</comment>
<feature type="domain" description="AIG1-type G" evidence="6">
    <location>
        <begin position="246"/>
        <end position="448"/>
    </location>
</feature>
<dbReference type="InParanoid" id="A0A6J2WXV2"/>
<evidence type="ECO:0000256" key="3">
    <source>
        <dbReference type="ARBA" id="ARBA00023134"/>
    </source>
</evidence>
<dbReference type="PANTHER" id="PTHR10903:SF107">
    <property type="entry name" value="GTPASE IMAP FAMILY MEMBER 4-LIKE-RELATED"/>
    <property type="match status" value="1"/>
</dbReference>
<protein>
    <submittedName>
        <fullName evidence="8">GTPase IMAP family member 8-like</fullName>
    </submittedName>
</protein>
<dbReference type="InterPro" id="IPR006703">
    <property type="entry name" value="G_AIG1"/>
</dbReference>
<dbReference type="Gene3D" id="3.40.50.300">
    <property type="entry name" value="P-loop containing nucleotide triphosphate hydrolases"/>
    <property type="match status" value="3"/>
</dbReference>
<evidence type="ECO:0000259" key="6">
    <source>
        <dbReference type="PROSITE" id="PS51720"/>
    </source>
</evidence>
<proteinExistence type="inferred from homology"/>
<feature type="region of interest" description="Disordered" evidence="5">
    <location>
        <begin position="803"/>
        <end position="825"/>
    </location>
</feature>
<reference evidence="8" key="1">
    <citation type="submission" date="2025-08" db="UniProtKB">
        <authorList>
            <consortium name="RefSeq"/>
        </authorList>
    </citation>
    <scope>IDENTIFICATION</scope>
</reference>
<keyword evidence="3" id="KW-0342">GTP-binding</keyword>
<keyword evidence="2" id="KW-0547">Nucleotide-binding</keyword>
<accession>A0A6J2WXV2</accession>
<dbReference type="GeneID" id="115829196"/>
<feature type="coiled-coil region" evidence="4">
    <location>
        <begin position="443"/>
        <end position="474"/>
    </location>
</feature>
<evidence type="ECO:0000256" key="2">
    <source>
        <dbReference type="ARBA" id="ARBA00022741"/>
    </source>
</evidence>
<feature type="compositionally biased region" description="Basic and acidic residues" evidence="5">
    <location>
        <begin position="729"/>
        <end position="740"/>
    </location>
</feature>
<feature type="domain" description="AIG1-type G" evidence="6">
    <location>
        <begin position="480"/>
        <end position="680"/>
    </location>
</feature>
<gene>
    <name evidence="8" type="primary">LOC115829196</name>
</gene>
<dbReference type="Pfam" id="PF04548">
    <property type="entry name" value="AIG1"/>
    <property type="match status" value="3"/>
</dbReference>
<sequence length="825" mass="94122">MLFAGNIQLSSESEMRMVLLGCKRAGKRSSGNTILGNDEFDRRRTVQSVKRRGKTAGRQVTIVYTPGWWANLPLSVNSQLFEQELVLGMSRCSPGPHALLLVIRLDSYFGDDERLAFEEHLNMFGDKVWDHSLVLFTFGDRLKERSIEEHIEREGDALQWLVEKCGYRYHVLNNKNRSDKTQVTELLKKIEQMVAANSGCHYEIEGEKVKEVEEKRRADEKNACERKMKTEKHRENLRAQIGEKSNSELRIVLVGYNSSGKTSVGNTILGREEFHWQRTSKCVPKNGQAAGRPVVVVDTPGRRRHFRVKDTPEIYKQEVIHSAFLCPPGPHVFLHVIRVDVSYKEIHRQAAQQHLDLLGEDVYNHIIIVFTFGDWLGDVPIEQHIESEGDALQWLVEKCGNRYHVLNNRNRADKTQVTELLEKIEEMVAQNNGRHYDVFREALLKREEERKAAERRAKDRREKVQKKRNELKRSLGKHVLSEIRLVLLGHSRTGKSSSGNTILGRGVFDLRRSTQCLRRQGEVSGKQITVVDTPCWRMWKEDPMKGPDEDVQATVKSVLMCPPGPHAFLLVLGLEASFKEKERKSIEDNMGVFGESVWSHTMVVFTGGDRLGDTTIEQHIESEGDALQWLVEKCGNRYHVLNNKNRSDKTQVTELLEKIEEMVAQNNGRHYETDRESLMVMSQSRQEDINWSREKLVHGAHRPVPDLEHWLESMVGPADDDVPVFGYGRKTDRPKVITEKVRKHHVERNRGRESDPGPGSGPPPGARKTYESGRRRSGHAPLGMRQIQAGVSRAIKPLVFASVDSRVPCEPRRGNGSLHGSLGLP</sequence>
<dbReference type="InterPro" id="IPR027417">
    <property type="entry name" value="P-loop_NTPase"/>
</dbReference>
<evidence type="ECO:0000256" key="4">
    <source>
        <dbReference type="SAM" id="Coils"/>
    </source>
</evidence>
<dbReference type="OrthoDB" id="9982588at2759"/>
<evidence type="ECO:0000256" key="5">
    <source>
        <dbReference type="SAM" id="MobiDB-lite"/>
    </source>
</evidence>
<feature type="domain" description="AIG1-type G" evidence="6">
    <location>
        <begin position="12"/>
        <end position="211"/>
    </location>
</feature>
<dbReference type="RefSeq" id="XP_030649118.1">
    <property type="nucleotide sequence ID" value="XM_030793258.1"/>
</dbReference>
<organism evidence="7 8">
    <name type="scientific">Chanos chanos</name>
    <name type="common">Milkfish</name>
    <name type="synonym">Mugil chanos</name>
    <dbReference type="NCBI Taxonomy" id="29144"/>
    <lineage>
        <taxon>Eukaryota</taxon>
        <taxon>Metazoa</taxon>
        <taxon>Chordata</taxon>
        <taxon>Craniata</taxon>
        <taxon>Vertebrata</taxon>
        <taxon>Euteleostomi</taxon>
        <taxon>Actinopterygii</taxon>
        <taxon>Neopterygii</taxon>
        <taxon>Teleostei</taxon>
        <taxon>Ostariophysi</taxon>
        <taxon>Gonorynchiformes</taxon>
        <taxon>Chanidae</taxon>
        <taxon>Chanos</taxon>
    </lineage>
</organism>
<keyword evidence="7" id="KW-1185">Reference proteome</keyword>
<dbReference type="AlphaFoldDB" id="A0A6J2WXV2"/>
<feature type="region of interest" description="Disordered" evidence="5">
    <location>
        <begin position="726"/>
        <end position="788"/>
    </location>
</feature>
<name>A0A6J2WXV2_CHACN</name>
<evidence type="ECO:0000313" key="8">
    <source>
        <dbReference type="RefSeq" id="XP_030649118.1"/>
    </source>
</evidence>
<keyword evidence="4" id="KW-0175">Coiled coil</keyword>
<dbReference type="InterPro" id="IPR045058">
    <property type="entry name" value="GIMA/IAN/Toc"/>
</dbReference>
<dbReference type="SUPFAM" id="SSF52540">
    <property type="entry name" value="P-loop containing nucleoside triphosphate hydrolases"/>
    <property type="match status" value="3"/>
</dbReference>
<evidence type="ECO:0000313" key="7">
    <source>
        <dbReference type="Proteomes" id="UP000504632"/>
    </source>
</evidence>
<dbReference type="FunFam" id="3.40.50.300:FF:001809">
    <property type="entry name" value="Si:ch1073-365p7.2"/>
    <property type="match status" value="3"/>
</dbReference>
<evidence type="ECO:0000256" key="1">
    <source>
        <dbReference type="ARBA" id="ARBA00008535"/>
    </source>
</evidence>
<dbReference type="Proteomes" id="UP000504632">
    <property type="component" value="Chromosome 16"/>
</dbReference>
<dbReference type="PANTHER" id="PTHR10903">
    <property type="entry name" value="GTPASE, IMAP FAMILY MEMBER-RELATED"/>
    <property type="match status" value="1"/>
</dbReference>